<dbReference type="STRING" id="215250.A0A316YDM0"/>
<feature type="region of interest" description="Disordered" evidence="6">
    <location>
        <begin position="420"/>
        <end position="459"/>
    </location>
</feature>
<evidence type="ECO:0000256" key="4">
    <source>
        <dbReference type="ARBA" id="ARBA00023163"/>
    </source>
</evidence>
<reference evidence="8" key="1">
    <citation type="journal article" date="2018" name="Mol. Biol. Evol.">
        <title>Broad Genomic Sampling Reveals a Smut Pathogenic Ancestry of the Fungal Clade Ustilaginomycotina.</title>
        <authorList>
            <person name="Kijpornyongpan T."/>
            <person name="Mondo S.J."/>
            <person name="Barry K."/>
            <person name="Sandor L."/>
            <person name="Lee J."/>
            <person name="Lipzen A."/>
            <person name="Pangilinan J."/>
            <person name="LaButti K."/>
            <person name="Hainaut M."/>
            <person name="Henrissat B."/>
            <person name="Grigoriev I.V."/>
            <person name="Spatafora J.W."/>
            <person name="Aime M.C."/>
        </authorList>
    </citation>
    <scope>NUCLEOTIDE SEQUENCE [LARGE SCALE GENOMIC DNA]</scope>
    <source>
        <strain evidence="8">MCA 4198</strain>
    </source>
</reference>
<dbReference type="Gene3D" id="3.40.50.1820">
    <property type="entry name" value="alpha/beta hydrolase"/>
    <property type="match status" value="1"/>
</dbReference>
<dbReference type="AlphaFoldDB" id="A0A316YDM0"/>
<feature type="compositionally biased region" description="Low complexity" evidence="6">
    <location>
        <begin position="483"/>
        <end position="492"/>
    </location>
</feature>
<dbReference type="EMBL" id="KZ819640">
    <property type="protein sequence ID" value="PWN87292.1"/>
    <property type="molecule type" value="Genomic_DNA"/>
</dbReference>
<dbReference type="GO" id="GO:0016787">
    <property type="term" value="F:hydrolase activity"/>
    <property type="evidence" value="ECO:0007669"/>
    <property type="project" value="InterPro"/>
</dbReference>
<dbReference type="CDD" id="cd12148">
    <property type="entry name" value="fungal_TF_MHR"/>
    <property type="match status" value="1"/>
</dbReference>
<dbReference type="PROSITE" id="PS00463">
    <property type="entry name" value="ZN2_CY6_FUNGAL_1"/>
    <property type="match status" value="1"/>
</dbReference>
<dbReference type="GO" id="GO:0008270">
    <property type="term" value="F:zinc ion binding"/>
    <property type="evidence" value="ECO:0007669"/>
    <property type="project" value="InterPro"/>
</dbReference>
<evidence type="ECO:0000313" key="9">
    <source>
        <dbReference type="Proteomes" id="UP000245768"/>
    </source>
</evidence>
<evidence type="ECO:0000256" key="2">
    <source>
        <dbReference type="ARBA" id="ARBA00023015"/>
    </source>
</evidence>
<name>A0A316YDM0_9BASI</name>
<dbReference type="InterPro" id="IPR051089">
    <property type="entry name" value="prtT"/>
</dbReference>
<dbReference type="RefSeq" id="XP_025374490.1">
    <property type="nucleotide sequence ID" value="XM_025520122.1"/>
</dbReference>
<evidence type="ECO:0000259" key="7">
    <source>
        <dbReference type="PROSITE" id="PS50048"/>
    </source>
</evidence>
<gene>
    <name evidence="8" type="ORF">FA10DRAFT_262467</name>
</gene>
<feature type="compositionally biased region" description="Polar residues" evidence="6">
    <location>
        <begin position="329"/>
        <end position="356"/>
    </location>
</feature>
<feature type="compositionally biased region" description="Polar residues" evidence="6">
    <location>
        <begin position="493"/>
        <end position="503"/>
    </location>
</feature>
<dbReference type="InterPro" id="IPR013094">
    <property type="entry name" value="AB_hydrolase_3"/>
</dbReference>
<keyword evidence="4" id="KW-0804">Transcription</keyword>
<dbReference type="SUPFAM" id="SSF57701">
    <property type="entry name" value="Zn2/Cys6 DNA-binding domain"/>
    <property type="match status" value="1"/>
</dbReference>
<feature type="region of interest" description="Disordered" evidence="6">
    <location>
        <begin position="329"/>
        <end position="373"/>
    </location>
</feature>
<evidence type="ECO:0000256" key="6">
    <source>
        <dbReference type="SAM" id="MobiDB-lite"/>
    </source>
</evidence>
<organism evidence="8 9">
    <name type="scientific">Acaromyces ingoldii</name>
    <dbReference type="NCBI Taxonomy" id="215250"/>
    <lineage>
        <taxon>Eukaryota</taxon>
        <taxon>Fungi</taxon>
        <taxon>Dikarya</taxon>
        <taxon>Basidiomycota</taxon>
        <taxon>Ustilaginomycotina</taxon>
        <taxon>Exobasidiomycetes</taxon>
        <taxon>Exobasidiales</taxon>
        <taxon>Cryptobasidiaceae</taxon>
        <taxon>Acaromyces</taxon>
    </lineage>
</organism>
<dbReference type="Proteomes" id="UP000245768">
    <property type="component" value="Unassembled WGS sequence"/>
</dbReference>
<dbReference type="InterPro" id="IPR036864">
    <property type="entry name" value="Zn2-C6_fun-type_DNA-bd_sf"/>
</dbReference>
<keyword evidence="5" id="KW-0539">Nucleus</keyword>
<keyword evidence="2" id="KW-0805">Transcription regulation</keyword>
<feature type="region of interest" description="Disordered" evidence="6">
    <location>
        <begin position="473"/>
        <end position="543"/>
    </location>
</feature>
<dbReference type="GO" id="GO:0005634">
    <property type="term" value="C:nucleus"/>
    <property type="evidence" value="ECO:0007669"/>
    <property type="project" value="UniProtKB-SubCell"/>
</dbReference>
<dbReference type="SUPFAM" id="SSF53474">
    <property type="entry name" value="alpha/beta-Hydrolases"/>
    <property type="match status" value="1"/>
</dbReference>
<sequence>MMRESQGSTRVDLTGLRMDDVLEVPSRDAGRTLRTHVYYPKREIRASDAGPAPAVINVHGSGYVMPYHGVDDEYARTLADRAKVVVLDASYRLAPENPFPAAYDDVVDTIRYVLSKPETFDPSRISLSGFSAGGTLILAAASQAFEKTTFKNLVTVYPGTLLGGSELQKRPADTEPVDDKLDLLLPDWASAVFIQSYVQNPDLYTDPRVSPHYASPQAFPDRILFITAGYDVFCPEAEELAAKIQSSDPAKEVVVHRMRNFGHGFDKKPLDSEPHNRARDEAYGLVVDFLIKDHEVAHHAQDQNRGLLAGRSFSSRSHRQLGSQYHSLMNQSSSRGVQASPSRPGSASNALLQRTNGPDEEDRDGEIGGNRAKRVKLGSKLACSRCRSLKARCEPQEPPNGKCTRCTRLAFDCVWVESQKRGRKSNRPPSQPQSHPQPQSQSQPQPAEDPAPATSQHEDPLDRLSMLASAAPMPTVSAGAGGPHASSSSSSSLAQQKSYSLGSSLLPHGYSPSESSPRSDAQRSYDHAGSLRDETSPQSTLPKLSMMDLAQAKEKALQDLSAPGPISSALQRRPAIEPRPEPDPIDMHVLSELDAYQLFDHYHVKMNAFIILLDPFLHKVDYVRKASPVLFSTILAVSAKFIRPQLYHPLLMHAKQLTGRAIIDGKVSIGLVQSILIQVYWKEPDDSSAWLRVGEAIRMGYQLHLHNHRPNPLPDDEFEARLILDRERTWIDLCAFDQTFFLQSGEEDDGFHQTCMIPHYRINVQGWLRETKRFGVEDDLEQGANFEWIKMQRLSRDILRARPGNARALGEHVQGTLEAAYQQYLDPRSPDAFVSETRPWIRVNFWLAAASLALARAMLTAVGIDGDLLANWVVASGAFVDALEIIAKHGYIQYWQDTLGITLYSMGEFSVKSKCSHTTGHRRMAGTQ</sequence>
<dbReference type="OrthoDB" id="2528779at2759"/>
<dbReference type="Gene3D" id="4.10.240.10">
    <property type="entry name" value="Zn(2)-C6 fungal-type DNA-binding domain"/>
    <property type="match status" value="1"/>
</dbReference>
<dbReference type="CDD" id="cd00067">
    <property type="entry name" value="GAL4"/>
    <property type="match status" value="1"/>
</dbReference>
<dbReference type="GeneID" id="37042038"/>
<protein>
    <recommendedName>
        <fullName evidence="7">Zn(2)-C6 fungal-type domain-containing protein</fullName>
    </recommendedName>
</protein>
<evidence type="ECO:0000256" key="5">
    <source>
        <dbReference type="ARBA" id="ARBA00023242"/>
    </source>
</evidence>
<feature type="compositionally biased region" description="Low complexity" evidence="6">
    <location>
        <begin position="432"/>
        <end position="446"/>
    </location>
</feature>
<dbReference type="PANTHER" id="PTHR31845:SF19">
    <property type="entry name" value="TRANSCRIPTION FACTOR DOMAIN-CONTAINING PROTEIN"/>
    <property type="match status" value="1"/>
</dbReference>
<keyword evidence="3" id="KW-0238">DNA-binding</keyword>
<feature type="compositionally biased region" description="Basic and acidic residues" evidence="6">
    <location>
        <begin position="520"/>
        <end position="535"/>
    </location>
</feature>
<comment type="subcellular location">
    <subcellularLocation>
        <location evidence="1">Nucleus</location>
    </subcellularLocation>
</comment>
<feature type="region of interest" description="Disordered" evidence="6">
    <location>
        <begin position="560"/>
        <end position="582"/>
    </location>
</feature>
<evidence type="ECO:0000256" key="3">
    <source>
        <dbReference type="ARBA" id="ARBA00023125"/>
    </source>
</evidence>
<dbReference type="Pfam" id="PF07859">
    <property type="entry name" value="Abhydrolase_3"/>
    <property type="match status" value="1"/>
</dbReference>
<evidence type="ECO:0000313" key="8">
    <source>
        <dbReference type="EMBL" id="PWN87292.1"/>
    </source>
</evidence>
<feature type="domain" description="Zn(2)-C6 fungal-type" evidence="7">
    <location>
        <begin position="382"/>
        <end position="415"/>
    </location>
</feature>
<dbReference type="InterPro" id="IPR001138">
    <property type="entry name" value="Zn2Cys6_DnaBD"/>
</dbReference>
<keyword evidence="9" id="KW-1185">Reference proteome</keyword>
<dbReference type="PANTHER" id="PTHR31845">
    <property type="entry name" value="FINGER DOMAIN PROTEIN, PUTATIVE-RELATED"/>
    <property type="match status" value="1"/>
</dbReference>
<dbReference type="InterPro" id="IPR029058">
    <property type="entry name" value="AB_hydrolase_fold"/>
</dbReference>
<evidence type="ECO:0000256" key="1">
    <source>
        <dbReference type="ARBA" id="ARBA00004123"/>
    </source>
</evidence>
<dbReference type="GO" id="GO:0000981">
    <property type="term" value="F:DNA-binding transcription factor activity, RNA polymerase II-specific"/>
    <property type="evidence" value="ECO:0007669"/>
    <property type="project" value="InterPro"/>
</dbReference>
<proteinExistence type="predicted"/>
<dbReference type="InParanoid" id="A0A316YDM0"/>
<accession>A0A316YDM0</accession>
<dbReference type="GO" id="GO:0000976">
    <property type="term" value="F:transcription cis-regulatory region binding"/>
    <property type="evidence" value="ECO:0007669"/>
    <property type="project" value="TreeGrafter"/>
</dbReference>
<dbReference type="SMART" id="SM00066">
    <property type="entry name" value="GAL4"/>
    <property type="match status" value="1"/>
</dbReference>
<dbReference type="Pfam" id="PF00172">
    <property type="entry name" value="Zn_clus"/>
    <property type="match status" value="1"/>
</dbReference>
<dbReference type="PROSITE" id="PS50048">
    <property type="entry name" value="ZN2_CY6_FUNGAL_2"/>
    <property type="match status" value="1"/>
</dbReference>